<accession>A0A1H0NXM1</accession>
<gene>
    <name evidence="2" type="ORF">SAMN05660199_02894</name>
</gene>
<dbReference type="CDD" id="cd00761">
    <property type="entry name" value="Glyco_tranf_GTA_type"/>
    <property type="match status" value="1"/>
</dbReference>
<evidence type="ECO:0000313" key="2">
    <source>
        <dbReference type="EMBL" id="SDO97175.1"/>
    </source>
</evidence>
<dbReference type="InterPro" id="IPR050834">
    <property type="entry name" value="Glycosyltransf_2"/>
</dbReference>
<reference evidence="3" key="1">
    <citation type="submission" date="2016-10" db="EMBL/GenBank/DDBJ databases">
        <authorList>
            <person name="Varghese N."/>
            <person name="Submissions S."/>
        </authorList>
    </citation>
    <scope>NUCLEOTIDE SEQUENCE [LARGE SCALE GENOMIC DNA]</scope>
    <source>
        <strain evidence="3">DSM 45843</strain>
    </source>
</reference>
<dbReference type="SUPFAM" id="SSF53448">
    <property type="entry name" value="Nucleotide-diphospho-sugar transferases"/>
    <property type="match status" value="1"/>
</dbReference>
<protein>
    <submittedName>
        <fullName evidence="2">Glycosyl transferase family 2</fullName>
    </submittedName>
</protein>
<sequence>MSGERIASFRNGDEHASISVVIPTRGRPELVVRAIESVIAQSVSPVETIVVVDGPDPASLRALGALQLPSLTILQQLASGGASAARNRGVRAASGEFIAFLDDDDEWTPDKLEVQLAQIARVENAERHFFFTAATIKSDGREYQWPRRDLRPGEKIGHYLFDRRRPGEGYVPFPSVMIKRDLALEYPLPEASRIHEDWEWMLNLESAGITGRCTLRPLVVVNDASSRVSLSRSEASWENSLSWALRMRSTMGDDVFASFVATEVCRGLPGPNWGIRLGLVLLAGAGNFRGRVLVEYVAKAVLPRFGQRWVASRRAGV</sequence>
<keyword evidence="2" id="KW-0808">Transferase</keyword>
<dbReference type="Gene3D" id="3.90.550.10">
    <property type="entry name" value="Spore Coat Polysaccharide Biosynthesis Protein SpsA, Chain A"/>
    <property type="match status" value="1"/>
</dbReference>
<dbReference type="InterPro" id="IPR029044">
    <property type="entry name" value="Nucleotide-diphossugar_trans"/>
</dbReference>
<dbReference type="InterPro" id="IPR001173">
    <property type="entry name" value="Glyco_trans_2-like"/>
</dbReference>
<dbReference type="PANTHER" id="PTHR43685">
    <property type="entry name" value="GLYCOSYLTRANSFERASE"/>
    <property type="match status" value="1"/>
</dbReference>
<dbReference type="AlphaFoldDB" id="A0A1H0NXM1"/>
<feature type="domain" description="Glycosyltransferase 2-like" evidence="1">
    <location>
        <begin position="19"/>
        <end position="168"/>
    </location>
</feature>
<dbReference type="Proteomes" id="UP000199088">
    <property type="component" value="Unassembled WGS sequence"/>
</dbReference>
<evidence type="ECO:0000313" key="3">
    <source>
        <dbReference type="Proteomes" id="UP000199088"/>
    </source>
</evidence>
<keyword evidence="3" id="KW-1185">Reference proteome</keyword>
<proteinExistence type="predicted"/>
<evidence type="ECO:0000259" key="1">
    <source>
        <dbReference type="Pfam" id="PF00535"/>
    </source>
</evidence>
<dbReference type="PANTHER" id="PTHR43685:SF2">
    <property type="entry name" value="GLYCOSYLTRANSFERASE 2-LIKE DOMAIN-CONTAINING PROTEIN"/>
    <property type="match status" value="1"/>
</dbReference>
<organism evidence="2 3">
    <name type="scientific">Klenkia soli</name>
    <dbReference type="NCBI Taxonomy" id="1052260"/>
    <lineage>
        <taxon>Bacteria</taxon>
        <taxon>Bacillati</taxon>
        <taxon>Actinomycetota</taxon>
        <taxon>Actinomycetes</taxon>
        <taxon>Geodermatophilales</taxon>
        <taxon>Geodermatophilaceae</taxon>
        <taxon>Klenkia</taxon>
    </lineage>
</organism>
<dbReference type="EMBL" id="FNIR01000009">
    <property type="protein sequence ID" value="SDO97175.1"/>
    <property type="molecule type" value="Genomic_DNA"/>
</dbReference>
<dbReference type="STRING" id="1052260.SAMN05660199_02894"/>
<dbReference type="Pfam" id="PF00535">
    <property type="entry name" value="Glycos_transf_2"/>
    <property type="match status" value="1"/>
</dbReference>
<name>A0A1H0NXM1_9ACTN</name>
<dbReference type="GO" id="GO:0016740">
    <property type="term" value="F:transferase activity"/>
    <property type="evidence" value="ECO:0007669"/>
    <property type="project" value="UniProtKB-KW"/>
</dbReference>